<dbReference type="STRING" id="1117647.M5M_04205"/>
<dbReference type="EMBL" id="CP003746">
    <property type="protein sequence ID" value="AFU98048.1"/>
    <property type="molecule type" value="Genomic_DNA"/>
</dbReference>
<reference evidence="1 2" key="1">
    <citation type="journal article" date="2013" name="Genome Announc.">
        <title>Complete genome sequence of Simiduia agarivorans SA1(T), a marine bacterium able to degrade a variety of polysaccharides.</title>
        <authorList>
            <person name="Lin S.Y."/>
            <person name="Shieh W.Y."/>
            <person name="Chen J.S."/>
            <person name="Tang S.L."/>
        </authorList>
    </citation>
    <scope>NUCLEOTIDE SEQUENCE [LARGE SCALE GENOMIC DNA]</scope>
    <source>
        <strain evidence="2">DSM 21679 / JCM 13881 / BCRC 17597 / SA1</strain>
    </source>
</reference>
<dbReference type="HOGENOM" id="CLU_123901_2_0_6"/>
<sequence>MFHRQRQRGFLMPLAIFIIVIMAGFAIAMARTTAQSNTSVIQTAISVQAFYAADSGAQWGLNRLFYQAVPLTRAGVDAACAGLAGASVAFSAPGLSGCETQLQCSLSNDPANTTSYYQVTSSAVCGTAPVMAERTVQVSSYMR</sequence>
<evidence type="ECO:0008006" key="3">
    <source>
        <dbReference type="Google" id="ProtNLM"/>
    </source>
</evidence>
<proteinExistence type="predicted"/>
<dbReference type="KEGG" id="saga:M5M_04205"/>
<gene>
    <name evidence="1" type="ordered locus">M5M_04205</name>
</gene>
<accession>K4KJ78</accession>
<name>K4KJ78_SIMAS</name>
<organism evidence="1 2">
    <name type="scientific">Simiduia agarivorans (strain DSM 21679 / JCM 13881 / BCRC 17597 / SA1)</name>
    <dbReference type="NCBI Taxonomy" id="1117647"/>
    <lineage>
        <taxon>Bacteria</taxon>
        <taxon>Pseudomonadati</taxon>
        <taxon>Pseudomonadota</taxon>
        <taxon>Gammaproteobacteria</taxon>
        <taxon>Cellvibrionales</taxon>
        <taxon>Cellvibrionaceae</taxon>
        <taxon>Simiduia</taxon>
    </lineage>
</organism>
<evidence type="ECO:0000313" key="2">
    <source>
        <dbReference type="Proteomes" id="UP000000466"/>
    </source>
</evidence>
<keyword evidence="2" id="KW-1185">Reference proteome</keyword>
<dbReference type="AlphaFoldDB" id="K4KJ78"/>
<evidence type="ECO:0000313" key="1">
    <source>
        <dbReference type="EMBL" id="AFU98048.1"/>
    </source>
</evidence>
<dbReference type="eggNOG" id="COG4726">
    <property type="taxonomic scope" value="Bacteria"/>
</dbReference>
<protein>
    <recommendedName>
        <fullName evidence="3">MSHA biogenesis protein MshP</fullName>
    </recommendedName>
</protein>
<dbReference type="Proteomes" id="UP000000466">
    <property type="component" value="Chromosome"/>
</dbReference>